<keyword evidence="1" id="KW-1133">Transmembrane helix</keyword>
<name>A0A6J7E4V3_9ZZZZ</name>
<keyword evidence="1" id="KW-0812">Transmembrane</keyword>
<evidence type="ECO:0000259" key="2">
    <source>
        <dbReference type="Pfam" id="PF20990"/>
    </source>
</evidence>
<reference evidence="3" key="1">
    <citation type="submission" date="2020-05" db="EMBL/GenBank/DDBJ databases">
        <authorList>
            <person name="Chiriac C."/>
            <person name="Salcher M."/>
            <person name="Ghai R."/>
            <person name="Kavagutti S V."/>
        </authorList>
    </citation>
    <scope>NUCLEOTIDE SEQUENCE</scope>
</reference>
<feature type="transmembrane region" description="Helical" evidence="1">
    <location>
        <begin position="6"/>
        <end position="29"/>
    </location>
</feature>
<feature type="transmembrane region" description="Helical" evidence="1">
    <location>
        <begin position="227"/>
        <end position="247"/>
    </location>
</feature>
<feature type="domain" description="Predicted membrane protein YciQ-like C-terminal" evidence="2">
    <location>
        <begin position="299"/>
        <end position="529"/>
    </location>
</feature>
<protein>
    <submittedName>
        <fullName evidence="3">Unannotated protein</fullName>
    </submittedName>
</protein>
<organism evidence="3">
    <name type="scientific">freshwater metagenome</name>
    <dbReference type="NCBI Taxonomy" id="449393"/>
    <lineage>
        <taxon>unclassified sequences</taxon>
        <taxon>metagenomes</taxon>
        <taxon>ecological metagenomes</taxon>
    </lineage>
</organism>
<accession>A0A6J7E4V3</accession>
<dbReference type="PROSITE" id="PS51257">
    <property type="entry name" value="PROKAR_LIPOPROTEIN"/>
    <property type="match status" value="1"/>
</dbReference>
<dbReference type="Pfam" id="PF20990">
    <property type="entry name" value="DUF2207_C"/>
    <property type="match status" value="1"/>
</dbReference>
<evidence type="ECO:0000313" key="3">
    <source>
        <dbReference type="EMBL" id="CAB4877956.1"/>
    </source>
</evidence>
<keyword evidence="1" id="KW-0472">Membrane</keyword>
<sequence>MSPWRHVLVALVIIGCSALALLGIIGGGLRPERFDAKQITVQPIGENGVRIREVVDEDFGYTKRHGYQRLIPNDFGEPTDITASSPDANAEVGVTQLGNETRLRLGDPNSTVTGQHRYVLTYTLPDARLSTGQLALDIIAAGEKFETGRFEVIVTGMTLTDPTCNVGSAGTTGGCALAADGSTYSVVFEPLQAGQGVTIGGAIQSISATEAMPALPPLPPRRADHRLLLALVLLPIGLAGAAGVFFLDRRKGRNEVFSGGAAEAAYGTLPAPNTDGTPSTVATSLVADDRMAAMATIEFVPPKGVQPWQGAVLLTEQINDSTVSAWFSGLVAHEAITLDKLDGKLVMGSGPKRASLDPTSAAHIDRILQGRDTLQLGGYDPEFAATWKTVKAEQVQAITNAGWWKRLPASAGGGGGGLSAALLVVIVAIVVFGGASAMSAALGAFHLVALALAFGLLVPMLFAFIAYAALLPALSATGSALALRTESFRRFLIASEGKHVEWAWKQGLLREYSAWAVSLGAAEAWGKALANSNVPASELGLGNPLLVYSMASVLSSARTAPSSSGSSGFSGFSGGSVGGGGGGGSSGSW</sequence>
<proteinExistence type="predicted"/>
<feature type="transmembrane region" description="Helical" evidence="1">
    <location>
        <begin position="413"/>
        <end position="433"/>
    </location>
</feature>
<gene>
    <name evidence="3" type="ORF">UFOPK3376_01238</name>
</gene>
<dbReference type="AlphaFoldDB" id="A0A6J7E4V3"/>
<dbReference type="EMBL" id="CAFBLP010000025">
    <property type="protein sequence ID" value="CAB4877956.1"/>
    <property type="molecule type" value="Genomic_DNA"/>
</dbReference>
<dbReference type="InterPro" id="IPR048389">
    <property type="entry name" value="YciQ-like_C"/>
</dbReference>
<evidence type="ECO:0000256" key="1">
    <source>
        <dbReference type="SAM" id="Phobius"/>
    </source>
</evidence>